<proteinExistence type="predicted"/>
<name>A0ABV0KSE1_9CYAN</name>
<protein>
    <submittedName>
        <fullName evidence="1">DUF1830 domain-containing protein</fullName>
    </submittedName>
</protein>
<dbReference type="EMBL" id="JAMPLM010000054">
    <property type="protein sequence ID" value="MEP1062149.1"/>
    <property type="molecule type" value="Genomic_DNA"/>
</dbReference>
<reference evidence="1 2" key="1">
    <citation type="submission" date="2022-04" db="EMBL/GenBank/DDBJ databases">
        <title>Positive selection, recombination, and allopatry shape intraspecific diversity of widespread and dominant cyanobacteria.</title>
        <authorList>
            <person name="Wei J."/>
            <person name="Shu W."/>
            <person name="Hu C."/>
        </authorList>
    </citation>
    <scope>NUCLEOTIDE SEQUENCE [LARGE SCALE GENOMIC DNA]</scope>
    <source>
        <strain evidence="1 2">AS-A4</strain>
    </source>
</reference>
<dbReference type="RefSeq" id="WP_199305515.1">
    <property type="nucleotide sequence ID" value="NZ_JAMPLM010000054.1"/>
</dbReference>
<gene>
    <name evidence="1" type="ORF">NDI38_27630</name>
</gene>
<evidence type="ECO:0000313" key="2">
    <source>
        <dbReference type="Proteomes" id="UP001476950"/>
    </source>
</evidence>
<dbReference type="Proteomes" id="UP001476950">
    <property type="component" value="Unassembled WGS sequence"/>
</dbReference>
<keyword evidence="2" id="KW-1185">Reference proteome</keyword>
<evidence type="ECO:0000313" key="1">
    <source>
        <dbReference type="EMBL" id="MEP1062149.1"/>
    </source>
</evidence>
<accession>A0ABV0KSE1</accession>
<dbReference type="InterPro" id="IPR014964">
    <property type="entry name" value="DUF1830"/>
</dbReference>
<dbReference type="Pfam" id="PF08865">
    <property type="entry name" value="DUF1830"/>
    <property type="match status" value="1"/>
</dbReference>
<comment type="caution">
    <text evidence="1">The sequence shown here is derived from an EMBL/GenBank/DDBJ whole genome shotgun (WGS) entry which is preliminary data.</text>
</comment>
<sequence>MTQILDSLPADCANRILCYYSNNTRKIKLVRITNMPNWYFERVVFPSERLLFEALPEAQLEVYVTNVSTMTLVELIKCDRLAIKAAQTEPTCLNQQPEVSVPVR</sequence>
<organism evidence="1 2">
    <name type="scientific">Stenomitos frigidus AS-A4</name>
    <dbReference type="NCBI Taxonomy" id="2933935"/>
    <lineage>
        <taxon>Bacteria</taxon>
        <taxon>Bacillati</taxon>
        <taxon>Cyanobacteriota</taxon>
        <taxon>Cyanophyceae</taxon>
        <taxon>Leptolyngbyales</taxon>
        <taxon>Leptolyngbyaceae</taxon>
        <taxon>Stenomitos</taxon>
    </lineage>
</organism>